<name>A0A1F5SY69_9BACT</name>
<dbReference type="Proteomes" id="UP000179001">
    <property type="component" value="Unassembled WGS sequence"/>
</dbReference>
<dbReference type="EMBL" id="MFGJ01000007">
    <property type="protein sequence ID" value="OGF31665.1"/>
    <property type="molecule type" value="Genomic_DNA"/>
</dbReference>
<dbReference type="AlphaFoldDB" id="A0A1F5SY69"/>
<comment type="caution">
    <text evidence="1">The sequence shown here is derived from an EMBL/GenBank/DDBJ whole genome shotgun (WGS) entry which is preliminary data.</text>
</comment>
<gene>
    <name evidence="1" type="ORF">A2478_04215</name>
</gene>
<protein>
    <submittedName>
        <fullName evidence="1">Uncharacterized protein</fullName>
    </submittedName>
</protein>
<sequence>MWVRGPELEAPLPIRVLERAEGELVAPLVMDEELEHLGLGVGGDLGHDGLRVEGVLPPLYQVDPGEVAFLAVAELELDRDEVLVLDLGRGADVHLGQPAEQDHLREAREHLQHLELECVQSPF</sequence>
<accession>A0A1F5SY69</accession>
<evidence type="ECO:0000313" key="1">
    <source>
        <dbReference type="EMBL" id="OGF31665.1"/>
    </source>
</evidence>
<reference evidence="1 2" key="1">
    <citation type="journal article" date="2016" name="Nat. Commun.">
        <title>Thousands of microbial genomes shed light on interconnected biogeochemical processes in an aquifer system.</title>
        <authorList>
            <person name="Anantharaman K."/>
            <person name="Brown C.T."/>
            <person name="Hug L.A."/>
            <person name="Sharon I."/>
            <person name="Castelle C.J."/>
            <person name="Probst A.J."/>
            <person name="Thomas B.C."/>
            <person name="Singh A."/>
            <person name="Wilkins M.J."/>
            <person name="Karaoz U."/>
            <person name="Brodie E.L."/>
            <person name="Williams K.H."/>
            <person name="Hubbard S.S."/>
            <person name="Banfield J.F."/>
        </authorList>
    </citation>
    <scope>NUCLEOTIDE SEQUENCE [LARGE SCALE GENOMIC DNA]</scope>
</reference>
<proteinExistence type="predicted"/>
<organism evidence="1 2">
    <name type="scientific">Candidatus Falkowbacteria bacterium RIFOXYC2_FULL_36_12</name>
    <dbReference type="NCBI Taxonomy" id="1798002"/>
    <lineage>
        <taxon>Bacteria</taxon>
        <taxon>Candidatus Falkowiibacteriota</taxon>
    </lineage>
</organism>
<evidence type="ECO:0000313" key="2">
    <source>
        <dbReference type="Proteomes" id="UP000179001"/>
    </source>
</evidence>